<organism evidence="2 3">
    <name type="scientific">Rotaria magnacalcarata</name>
    <dbReference type="NCBI Taxonomy" id="392030"/>
    <lineage>
        <taxon>Eukaryota</taxon>
        <taxon>Metazoa</taxon>
        <taxon>Spiralia</taxon>
        <taxon>Gnathifera</taxon>
        <taxon>Rotifera</taxon>
        <taxon>Eurotatoria</taxon>
        <taxon>Bdelloidea</taxon>
        <taxon>Philodinida</taxon>
        <taxon>Philodinidae</taxon>
        <taxon>Rotaria</taxon>
    </lineage>
</organism>
<reference evidence="2" key="1">
    <citation type="submission" date="2021-02" db="EMBL/GenBank/DDBJ databases">
        <authorList>
            <person name="Nowell W R."/>
        </authorList>
    </citation>
    <scope>NUCLEOTIDE SEQUENCE</scope>
</reference>
<feature type="region of interest" description="Disordered" evidence="1">
    <location>
        <begin position="35"/>
        <end position="54"/>
    </location>
</feature>
<dbReference type="AlphaFoldDB" id="A0A817AUV3"/>
<dbReference type="EMBL" id="CAJNRE010021962">
    <property type="protein sequence ID" value="CAF2265567.1"/>
    <property type="molecule type" value="Genomic_DNA"/>
</dbReference>
<evidence type="ECO:0008006" key="4">
    <source>
        <dbReference type="Google" id="ProtNLM"/>
    </source>
</evidence>
<proteinExistence type="predicted"/>
<gene>
    <name evidence="2" type="ORF">MBJ925_LOCUS39026</name>
</gene>
<feature type="non-terminal residue" evidence="2">
    <location>
        <position position="1"/>
    </location>
</feature>
<feature type="non-terminal residue" evidence="2">
    <location>
        <position position="146"/>
    </location>
</feature>
<comment type="caution">
    <text evidence="2">The sequence shown here is derived from an EMBL/GenBank/DDBJ whole genome shotgun (WGS) entry which is preliminary data.</text>
</comment>
<name>A0A817AUV3_9BILA</name>
<evidence type="ECO:0000313" key="3">
    <source>
        <dbReference type="Proteomes" id="UP000663824"/>
    </source>
</evidence>
<evidence type="ECO:0000313" key="2">
    <source>
        <dbReference type="EMBL" id="CAF2265567.1"/>
    </source>
</evidence>
<evidence type="ECO:0000256" key="1">
    <source>
        <dbReference type="SAM" id="MobiDB-lite"/>
    </source>
</evidence>
<protein>
    <recommendedName>
        <fullName evidence="4">MYND-type domain-containing protein</fullName>
    </recommendedName>
</protein>
<sequence length="146" mass="17454">PSISNALNQIATILFERHQRKKKLRHHYYQQQSEEYVKQYPYGQDEDEDQDENRQYRKCSNSLCQMIENDLTYCSQYCREVHWTLNHNLSCRSINNYIKKEDSTVLYTNNRCYETLPAPYQDNNTLSMLHSSTFETLPVQISQSVI</sequence>
<accession>A0A817AUV3</accession>
<dbReference type="Proteomes" id="UP000663824">
    <property type="component" value="Unassembled WGS sequence"/>
</dbReference>